<reference evidence="4 5" key="1">
    <citation type="submission" date="2016-09" db="EMBL/GenBank/DDBJ databases">
        <title>Genomic analysis reveals versatility of anaerobic energy metabolism of Geosporobacter ferrireducens IRF9 of phylum Firmicutes.</title>
        <authorList>
            <person name="Kim S.-J."/>
        </authorList>
    </citation>
    <scope>NUCLEOTIDE SEQUENCE [LARGE SCALE GENOMIC DNA]</scope>
    <source>
        <strain evidence="4 5">IRF9</strain>
    </source>
</reference>
<keyword evidence="3" id="KW-0812">Transmembrane</keyword>
<feature type="region of interest" description="Disordered" evidence="2">
    <location>
        <begin position="368"/>
        <end position="390"/>
    </location>
</feature>
<sequence length="533" mass="59503">MIFFKNKIRARIILAVLLVIFLTTVAYGDTGPRDENLQENPQENPQEKSWFTKALEKTNGEALEDVLNATSGLMNQWVFQTPKLIGYKWIVSLWWLTYMPAIILIVIGGGYSLLKVITGSEGHKRIFSAFLISFIAASLSLYSGDWIIEMSNMAFSSIAQPTLEEKYEKAESSILTQENTGGDIGFSSFTGVGLMKIAFGADLSKNEPFYKTFTENGGGGLFVMLWAMGVMGLTGVFGIIRYFVVGGLGGLCCLWIAGCAYTGNMEPAVGLLNLYVRSVMITLITTLAWLFSVYAAESEDFARIIPQIIACILFTVGIALAIWIWFRWLIQAVKDPVTLGGKAFMKGLKTIGEHLDKAGESIRNRMGLNQGETSSQQESTEASKHSGGFEDTEHLLASRKSKIEELLQEVSQTEMNLKQISKGQAYGKDQVAKENLLQYAFRNERDLENIYQDILKALPEVSVEKVQLEHQKGLIFDEDYSTQVGDIIKSYEQKDRYYDSPEGDFYYLDKELGRLVKDKQPPEEGAYMGPLPV</sequence>
<protein>
    <submittedName>
        <fullName evidence="4">Uncharacterized protein</fullName>
    </submittedName>
</protein>
<accession>A0A1D8GBU6</accession>
<dbReference type="RefSeq" id="WP_069973916.1">
    <property type="nucleotide sequence ID" value="NZ_CP017269.1"/>
</dbReference>
<feature type="transmembrane region" description="Helical" evidence="3">
    <location>
        <begin position="218"/>
        <end position="237"/>
    </location>
</feature>
<dbReference type="AlphaFoldDB" id="A0A1D8GBU6"/>
<feature type="compositionally biased region" description="Basic and acidic residues" evidence="2">
    <location>
        <begin position="381"/>
        <end position="390"/>
    </location>
</feature>
<dbReference type="KEGG" id="gfe:Gferi_01385"/>
<feature type="coiled-coil region" evidence="1">
    <location>
        <begin position="396"/>
        <end position="423"/>
    </location>
</feature>
<organism evidence="4 5">
    <name type="scientific">Geosporobacter ferrireducens</name>
    <dbReference type="NCBI Taxonomy" id="1424294"/>
    <lineage>
        <taxon>Bacteria</taxon>
        <taxon>Bacillati</taxon>
        <taxon>Bacillota</taxon>
        <taxon>Clostridia</taxon>
        <taxon>Peptostreptococcales</taxon>
        <taxon>Thermotaleaceae</taxon>
        <taxon>Geosporobacter</taxon>
    </lineage>
</organism>
<name>A0A1D8GBU6_9FIRM</name>
<dbReference type="Proteomes" id="UP000095743">
    <property type="component" value="Chromosome"/>
</dbReference>
<keyword evidence="1" id="KW-0175">Coiled coil</keyword>
<evidence type="ECO:0000313" key="5">
    <source>
        <dbReference type="Proteomes" id="UP000095743"/>
    </source>
</evidence>
<keyword evidence="5" id="KW-1185">Reference proteome</keyword>
<feature type="transmembrane region" description="Helical" evidence="3">
    <location>
        <begin position="242"/>
        <end position="263"/>
    </location>
</feature>
<keyword evidence="3" id="KW-0472">Membrane</keyword>
<keyword evidence="3" id="KW-1133">Transmembrane helix</keyword>
<evidence type="ECO:0000256" key="3">
    <source>
        <dbReference type="SAM" id="Phobius"/>
    </source>
</evidence>
<feature type="transmembrane region" description="Helical" evidence="3">
    <location>
        <begin position="126"/>
        <end position="148"/>
    </location>
</feature>
<dbReference type="EMBL" id="CP017269">
    <property type="protein sequence ID" value="AOT68363.1"/>
    <property type="molecule type" value="Genomic_DNA"/>
</dbReference>
<gene>
    <name evidence="4" type="ORF">Gferi_01385</name>
</gene>
<dbReference type="OrthoDB" id="9918061at2"/>
<evidence type="ECO:0000313" key="4">
    <source>
        <dbReference type="EMBL" id="AOT68363.1"/>
    </source>
</evidence>
<evidence type="ECO:0000256" key="1">
    <source>
        <dbReference type="SAM" id="Coils"/>
    </source>
</evidence>
<feature type="transmembrane region" description="Helical" evidence="3">
    <location>
        <begin position="308"/>
        <end position="326"/>
    </location>
</feature>
<dbReference type="STRING" id="1424294.Gferi_01385"/>
<feature type="transmembrane region" description="Helical" evidence="3">
    <location>
        <begin position="93"/>
        <end position="114"/>
    </location>
</feature>
<feature type="transmembrane region" description="Helical" evidence="3">
    <location>
        <begin position="275"/>
        <end position="296"/>
    </location>
</feature>
<evidence type="ECO:0000256" key="2">
    <source>
        <dbReference type="SAM" id="MobiDB-lite"/>
    </source>
</evidence>
<proteinExistence type="predicted"/>